<dbReference type="PRINTS" id="PR00380">
    <property type="entry name" value="KINESINHEAVY"/>
</dbReference>
<dbReference type="InterPro" id="IPR019821">
    <property type="entry name" value="Kinesin_motor_CS"/>
</dbReference>
<reference evidence="10" key="1">
    <citation type="submission" date="2016-06" db="UniProtKB">
        <authorList>
            <consortium name="WormBaseParasite"/>
        </authorList>
    </citation>
    <scope>IDENTIFICATION</scope>
</reference>
<keyword evidence="4" id="KW-0206">Cytoskeleton</keyword>
<dbReference type="Gene3D" id="3.40.850.10">
    <property type="entry name" value="Kinesin motor domain"/>
    <property type="match status" value="1"/>
</dbReference>
<keyword evidence="5 6" id="KW-0505">Motor protein</keyword>
<evidence type="ECO:0000256" key="3">
    <source>
        <dbReference type="ARBA" id="ARBA00022840"/>
    </source>
</evidence>
<dbReference type="InterPro" id="IPR001752">
    <property type="entry name" value="Kinesin_motor_dom"/>
</dbReference>
<sequence length="521" mass="58333">LTENDGVEFIEIPGKGKVQAQLFENRVRVYCFFDPEEETWIKLPLKWELHSAAVKAIVQLVQDVCPDWRDEADILALLRACNYNVDECVNAYHCTTGRNAQSSSASRERKKKRDSPRPGSVKKEEIDETGRLKEMSEKVEAMMERISELERELAAEKTAHERVMITEVLGRYQRSGNSNLARLNEIKALYRQEVEQRRQLYNTLIELRGNIRVFCRVRPSFEPGASFDMFEALDENSLAAKLPNSTQRNYQFDRVFQPSARQEEIFGELRDIITSVADGYNVCIMAYGQTGSGKTFTMQGPSNNPGVNIRMVEIYNETIVDLISPSNGCEVLDLRNLGVTVTVVGATWEPVETEEQIQQVLARGEKNRHVASTKINSTSSRSHLVVSVNVVGRDSVSGTVNRGSLLLCDLAGSERAEVDSMKNTERFAETTHINMSLSALGQVFAALRNNQLHVPYRNSKLTQILQPCLGGDSKACLIVNVSSEPKSLHETLSTLLFGANARQITLGPAKAHVYQGRETTN</sequence>
<dbReference type="InterPro" id="IPR036961">
    <property type="entry name" value="Kinesin_motor_dom_sf"/>
</dbReference>
<evidence type="ECO:0000256" key="8">
    <source>
        <dbReference type="SAM" id="MobiDB-lite"/>
    </source>
</evidence>
<evidence type="ECO:0000256" key="7">
    <source>
        <dbReference type="SAM" id="Coils"/>
    </source>
</evidence>
<dbReference type="PROSITE" id="PS50067">
    <property type="entry name" value="KINESIN_MOTOR_2"/>
    <property type="match status" value="1"/>
</dbReference>
<protein>
    <recommendedName>
        <fullName evidence="6">Kinesin-like protein</fullName>
    </recommendedName>
</protein>
<dbReference type="PROSITE" id="PS00411">
    <property type="entry name" value="KINESIN_MOTOR_1"/>
    <property type="match status" value="1"/>
</dbReference>
<dbReference type="InterPro" id="IPR027640">
    <property type="entry name" value="Kinesin-like_fam"/>
</dbReference>
<keyword evidence="2 5" id="KW-0547">Nucleotide-binding</keyword>
<evidence type="ECO:0000256" key="1">
    <source>
        <dbReference type="ARBA" id="ARBA00004245"/>
    </source>
</evidence>
<dbReference type="GO" id="GO:0005524">
    <property type="term" value="F:ATP binding"/>
    <property type="evidence" value="ECO:0007669"/>
    <property type="project" value="UniProtKB-UniRule"/>
</dbReference>
<dbReference type="SUPFAM" id="SSF52540">
    <property type="entry name" value="P-loop containing nucleoside triphosphate hydrolases"/>
    <property type="match status" value="1"/>
</dbReference>
<feature type="coiled-coil region" evidence="7">
    <location>
        <begin position="132"/>
        <end position="159"/>
    </location>
</feature>
<proteinExistence type="inferred from homology"/>
<dbReference type="CDD" id="cd14686">
    <property type="entry name" value="bZIP"/>
    <property type="match status" value="1"/>
</dbReference>
<keyword evidence="4" id="KW-0963">Cytoplasm</keyword>
<comment type="subcellular location">
    <subcellularLocation>
        <location evidence="1">Cytoplasm</location>
        <location evidence="1">Cytoskeleton</location>
    </subcellularLocation>
</comment>
<organism evidence="10">
    <name type="scientific">Schistocephalus solidus</name>
    <name type="common">Tapeworm</name>
    <dbReference type="NCBI Taxonomy" id="70667"/>
    <lineage>
        <taxon>Eukaryota</taxon>
        <taxon>Metazoa</taxon>
        <taxon>Spiralia</taxon>
        <taxon>Lophotrochozoa</taxon>
        <taxon>Platyhelminthes</taxon>
        <taxon>Cestoda</taxon>
        <taxon>Eucestoda</taxon>
        <taxon>Diphyllobothriidea</taxon>
        <taxon>Diphyllobothriidae</taxon>
        <taxon>Schistocephalus</taxon>
    </lineage>
</organism>
<evidence type="ECO:0000256" key="4">
    <source>
        <dbReference type="ARBA" id="ARBA00023212"/>
    </source>
</evidence>
<dbReference type="SMART" id="SM00129">
    <property type="entry name" value="KISc"/>
    <property type="match status" value="1"/>
</dbReference>
<dbReference type="Pfam" id="PF00225">
    <property type="entry name" value="Kinesin"/>
    <property type="match status" value="1"/>
</dbReference>
<feature type="binding site" evidence="5">
    <location>
        <begin position="288"/>
        <end position="295"/>
    </location>
    <ligand>
        <name>ATP</name>
        <dbReference type="ChEBI" id="CHEBI:30616"/>
    </ligand>
</feature>
<feature type="region of interest" description="Disordered" evidence="8">
    <location>
        <begin position="99"/>
        <end position="129"/>
    </location>
</feature>
<accession>A0A183SJ23</accession>
<keyword evidence="7" id="KW-0175">Coiled coil</keyword>
<keyword evidence="6" id="KW-0493">Microtubule</keyword>
<dbReference type="WBParaSite" id="SSLN_0000436501-mRNA-1">
    <property type="protein sequence ID" value="SSLN_0000436501-mRNA-1"/>
    <property type="gene ID" value="SSLN_0000436501"/>
</dbReference>
<dbReference type="GO" id="GO:0005874">
    <property type="term" value="C:microtubule"/>
    <property type="evidence" value="ECO:0007669"/>
    <property type="project" value="UniProtKB-KW"/>
</dbReference>
<feature type="domain" description="Kinesin motor" evidence="9">
    <location>
        <begin position="210"/>
        <end position="504"/>
    </location>
</feature>
<dbReference type="GO" id="GO:0008017">
    <property type="term" value="F:microtubule binding"/>
    <property type="evidence" value="ECO:0007669"/>
    <property type="project" value="InterPro"/>
</dbReference>
<evidence type="ECO:0000256" key="2">
    <source>
        <dbReference type="ARBA" id="ARBA00022741"/>
    </source>
</evidence>
<evidence type="ECO:0000256" key="5">
    <source>
        <dbReference type="PROSITE-ProRule" id="PRU00283"/>
    </source>
</evidence>
<evidence type="ECO:0000259" key="9">
    <source>
        <dbReference type="PROSITE" id="PS50067"/>
    </source>
</evidence>
<evidence type="ECO:0000256" key="6">
    <source>
        <dbReference type="RuleBase" id="RU000394"/>
    </source>
</evidence>
<dbReference type="PANTHER" id="PTHR47972">
    <property type="entry name" value="KINESIN-LIKE PROTEIN KLP-3"/>
    <property type="match status" value="1"/>
</dbReference>
<dbReference type="AlphaFoldDB" id="A0A183SJ23"/>
<dbReference type="GO" id="GO:0003777">
    <property type="term" value="F:microtubule motor activity"/>
    <property type="evidence" value="ECO:0007669"/>
    <property type="project" value="InterPro"/>
</dbReference>
<comment type="similarity">
    <text evidence="5 6">Belongs to the TRAFAC class myosin-kinesin ATPase superfamily. Kinesin family.</text>
</comment>
<dbReference type="GO" id="GO:0007018">
    <property type="term" value="P:microtubule-based movement"/>
    <property type="evidence" value="ECO:0007669"/>
    <property type="project" value="InterPro"/>
</dbReference>
<dbReference type="PANTHER" id="PTHR47972:SF65">
    <property type="entry name" value="KINESIN-LIKE PROTEIN"/>
    <property type="match status" value="1"/>
</dbReference>
<keyword evidence="3 5" id="KW-0067">ATP-binding</keyword>
<dbReference type="InterPro" id="IPR027417">
    <property type="entry name" value="P-loop_NTPase"/>
</dbReference>
<evidence type="ECO:0000313" key="10">
    <source>
        <dbReference type="WBParaSite" id="SSLN_0000436501-mRNA-1"/>
    </source>
</evidence>
<name>A0A183SJ23_SCHSO</name>